<gene>
    <name evidence="1" type="ORF">H5410_023395</name>
</gene>
<accession>A0A9J5ZHF4</accession>
<dbReference type="EMBL" id="JACXVP010000004">
    <property type="protein sequence ID" value="KAG5612114.1"/>
    <property type="molecule type" value="Genomic_DNA"/>
</dbReference>
<dbReference type="Proteomes" id="UP000824120">
    <property type="component" value="Chromosome 4"/>
</dbReference>
<dbReference type="AlphaFoldDB" id="A0A9J5ZHF4"/>
<protein>
    <submittedName>
        <fullName evidence="1">Uncharacterized protein</fullName>
    </submittedName>
</protein>
<keyword evidence="2" id="KW-1185">Reference proteome</keyword>
<organism evidence="1 2">
    <name type="scientific">Solanum commersonii</name>
    <name type="common">Commerson's wild potato</name>
    <name type="synonym">Commerson's nightshade</name>
    <dbReference type="NCBI Taxonomy" id="4109"/>
    <lineage>
        <taxon>Eukaryota</taxon>
        <taxon>Viridiplantae</taxon>
        <taxon>Streptophyta</taxon>
        <taxon>Embryophyta</taxon>
        <taxon>Tracheophyta</taxon>
        <taxon>Spermatophyta</taxon>
        <taxon>Magnoliopsida</taxon>
        <taxon>eudicotyledons</taxon>
        <taxon>Gunneridae</taxon>
        <taxon>Pentapetalae</taxon>
        <taxon>asterids</taxon>
        <taxon>lamiids</taxon>
        <taxon>Solanales</taxon>
        <taxon>Solanaceae</taxon>
        <taxon>Solanoideae</taxon>
        <taxon>Solaneae</taxon>
        <taxon>Solanum</taxon>
    </lineage>
</organism>
<evidence type="ECO:0000313" key="2">
    <source>
        <dbReference type="Proteomes" id="UP000824120"/>
    </source>
</evidence>
<comment type="caution">
    <text evidence="1">The sequence shown here is derived from an EMBL/GenBank/DDBJ whole genome shotgun (WGS) entry which is preliminary data.</text>
</comment>
<name>A0A9J5ZHF4_SOLCO</name>
<sequence>MDEICALYEKKIKELNRSLDSNNELLVETFPFDVKDLSPRPLPFPIAPGATNEYLIVLFIIDPSSFSPYRTCKKRQK</sequence>
<evidence type="ECO:0000313" key="1">
    <source>
        <dbReference type="EMBL" id="KAG5612114.1"/>
    </source>
</evidence>
<proteinExistence type="predicted"/>
<reference evidence="1 2" key="1">
    <citation type="submission" date="2020-09" db="EMBL/GenBank/DDBJ databases">
        <title>De no assembly of potato wild relative species, Solanum commersonii.</title>
        <authorList>
            <person name="Cho K."/>
        </authorList>
    </citation>
    <scope>NUCLEOTIDE SEQUENCE [LARGE SCALE GENOMIC DNA]</scope>
    <source>
        <strain evidence="1">LZ3.2</strain>
        <tissue evidence="1">Leaf</tissue>
    </source>
</reference>